<evidence type="ECO:0000313" key="6">
    <source>
        <dbReference type="EMBL" id="PRQ34047.1"/>
    </source>
</evidence>
<keyword evidence="7" id="KW-1185">Reference proteome</keyword>
<evidence type="ECO:0000256" key="2">
    <source>
        <dbReference type="ARBA" id="ARBA00005802"/>
    </source>
</evidence>
<dbReference type="InterPro" id="IPR000347">
    <property type="entry name" value="Metalthion_15p"/>
</dbReference>
<evidence type="ECO:0000256" key="3">
    <source>
        <dbReference type="ARBA" id="ARBA00022723"/>
    </source>
</evidence>
<evidence type="ECO:0000256" key="5">
    <source>
        <dbReference type="RuleBase" id="RU369052"/>
    </source>
</evidence>
<dbReference type="Gramene" id="PRQ34047">
    <property type="protein sequence ID" value="PRQ34047"/>
    <property type="gene ID" value="RchiOBHm_Chr5g0064491"/>
</dbReference>
<keyword evidence="4 5" id="KW-0480">Metal-thiolate cluster</keyword>
<evidence type="ECO:0000256" key="4">
    <source>
        <dbReference type="ARBA" id="ARBA00022851"/>
    </source>
</evidence>
<dbReference type="AlphaFoldDB" id="A0A2P6QIP0"/>
<sequence>MPCGNPNCSCSNCSCGDDCNCGRTGLSFSENATTSKIIIDGVAPLKTYYEDSEMNFGEVYVQRKSGSNCDSFGFYK</sequence>
<name>A0A2P6QIP0_ROSCH</name>
<gene>
    <name evidence="6" type="ORF">RchiOBHm_Chr5g0064491</name>
</gene>
<comment type="caution">
    <text evidence="6">The sequence shown here is derived from an EMBL/GenBank/DDBJ whole genome shotgun (WGS) entry which is preliminary data.</text>
</comment>
<organism evidence="6 7">
    <name type="scientific">Rosa chinensis</name>
    <name type="common">China rose</name>
    <dbReference type="NCBI Taxonomy" id="74649"/>
    <lineage>
        <taxon>Eukaryota</taxon>
        <taxon>Viridiplantae</taxon>
        <taxon>Streptophyta</taxon>
        <taxon>Embryophyta</taxon>
        <taxon>Tracheophyta</taxon>
        <taxon>Spermatophyta</taxon>
        <taxon>Magnoliopsida</taxon>
        <taxon>eudicotyledons</taxon>
        <taxon>Gunneridae</taxon>
        <taxon>Pentapetalae</taxon>
        <taxon>rosids</taxon>
        <taxon>fabids</taxon>
        <taxon>Rosales</taxon>
        <taxon>Rosaceae</taxon>
        <taxon>Rosoideae</taxon>
        <taxon>Rosoideae incertae sedis</taxon>
        <taxon>Rosa</taxon>
    </lineage>
</organism>
<keyword evidence="3 5" id="KW-0479">Metal-binding</keyword>
<reference evidence="6 7" key="1">
    <citation type="journal article" date="2018" name="Nat. Genet.">
        <title>The Rosa genome provides new insights in the design of modern roses.</title>
        <authorList>
            <person name="Bendahmane M."/>
        </authorList>
    </citation>
    <scope>NUCLEOTIDE SEQUENCE [LARGE SCALE GENOMIC DNA]</scope>
    <source>
        <strain evidence="7">cv. Old Blush</strain>
    </source>
</reference>
<proteinExistence type="inferred from homology"/>
<comment type="function">
    <text evidence="1 5">Metallothioneins have a high content of cysteine residues that bind various heavy metals.</text>
</comment>
<dbReference type="EMBL" id="PDCK01000043">
    <property type="protein sequence ID" value="PRQ34047.1"/>
    <property type="molecule type" value="Genomic_DNA"/>
</dbReference>
<dbReference type="Proteomes" id="UP000238479">
    <property type="component" value="Chromosome 5"/>
</dbReference>
<evidence type="ECO:0000313" key="7">
    <source>
        <dbReference type="Proteomes" id="UP000238479"/>
    </source>
</evidence>
<comment type="similarity">
    <text evidence="2 5">Belongs to the metallothionein superfamily. Type 15 family.</text>
</comment>
<dbReference type="OrthoDB" id="1193467at2759"/>
<dbReference type="Pfam" id="PF01439">
    <property type="entry name" value="Metallothio_2"/>
    <property type="match status" value="1"/>
</dbReference>
<dbReference type="GO" id="GO:0046872">
    <property type="term" value="F:metal ion binding"/>
    <property type="evidence" value="ECO:0007669"/>
    <property type="project" value="UniProtKB-UniRule"/>
</dbReference>
<protein>
    <recommendedName>
        <fullName evidence="5">Metallothionein-like protein</fullName>
    </recommendedName>
</protein>
<accession>A0A2P6QIP0</accession>
<evidence type="ECO:0000256" key="1">
    <source>
        <dbReference type="ARBA" id="ARBA00002568"/>
    </source>
</evidence>